<evidence type="ECO:0000256" key="2">
    <source>
        <dbReference type="SAM" id="SignalP"/>
    </source>
</evidence>
<feature type="chain" id="PRO_5045147638" description="Secreted protein" evidence="2">
    <location>
        <begin position="23"/>
        <end position="111"/>
    </location>
</feature>
<dbReference type="RefSeq" id="WP_187708686.1">
    <property type="nucleotide sequence ID" value="NZ_CP060782.1"/>
</dbReference>
<protein>
    <recommendedName>
        <fullName evidence="5">Secreted protein</fullName>
    </recommendedName>
</protein>
<evidence type="ECO:0000256" key="1">
    <source>
        <dbReference type="SAM" id="MobiDB-lite"/>
    </source>
</evidence>
<reference evidence="3 4" key="1">
    <citation type="submission" date="2020-08" db="EMBL/GenBank/DDBJ databases">
        <title>Genome sequence of Sphingomonas sediminicola KACC 15039T.</title>
        <authorList>
            <person name="Hyun D.-W."/>
            <person name="Bae J.-W."/>
        </authorList>
    </citation>
    <scope>NUCLEOTIDE SEQUENCE [LARGE SCALE GENOMIC DNA]</scope>
    <source>
        <strain evidence="3 4">KACC 15039</strain>
    </source>
</reference>
<organism evidence="3 4">
    <name type="scientific">Sphingomonas sediminicola</name>
    <dbReference type="NCBI Taxonomy" id="386874"/>
    <lineage>
        <taxon>Bacteria</taxon>
        <taxon>Pseudomonadati</taxon>
        <taxon>Pseudomonadota</taxon>
        <taxon>Alphaproteobacteria</taxon>
        <taxon>Sphingomonadales</taxon>
        <taxon>Sphingomonadaceae</taxon>
        <taxon>Sphingomonas</taxon>
    </lineage>
</organism>
<dbReference type="EMBL" id="CP060782">
    <property type="protein sequence ID" value="QNP45733.1"/>
    <property type="molecule type" value="Genomic_DNA"/>
</dbReference>
<dbReference type="Proteomes" id="UP000516105">
    <property type="component" value="Chromosome"/>
</dbReference>
<evidence type="ECO:0000313" key="4">
    <source>
        <dbReference type="Proteomes" id="UP000516105"/>
    </source>
</evidence>
<accession>A0ABX6T915</accession>
<keyword evidence="4" id="KW-1185">Reference proteome</keyword>
<feature type="signal peptide" evidence="2">
    <location>
        <begin position="1"/>
        <end position="22"/>
    </location>
</feature>
<proteinExistence type="predicted"/>
<evidence type="ECO:0008006" key="5">
    <source>
        <dbReference type="Google" id="ProtNLM"/>
    </source>
</evidence>
<feature type="region of interest" description="Disordered" evidence="1">
    <location>
        <begin position="82"/>
        <end position="111"/>
    </location>
</feature>
<name>A0ABX6T915_9SPHN</name>
<gene>
    <name evidence="3" type="ORF">H9L14_14670</name>
</gene>
<evidence type="ECO:0000313" key="3">
    <source>
        <dbReference type="EMBL" id="QNP45733.1"/>
    </source>
</evidence>
<sequence>MMKSAVLGAMTAAMLAATPAYAGEITGSGKDLPINGNSACAFSGLNDTPDGLWLPIGPGGSLVQVDPGGHTQSYGSFMSMGFLPNPSDPAAREGQRGGFPGANCNPTGAGE</sequence>
<keyword evidence="2" id="KW-0732">Signal</keyword>